<dbReference type="Proteomes" id="UP000238479">
    <property type="component" value="Chromosome 3"/>
</dbReference>
<evidence type="ECO:0000313" key="1">
    <source>
        <dbReference type="EMBL" id="PRQ43501.1"/>
    </source>
</evidence>
<evidence type="ECO:0000313" key="2">
    <source>
        <dbReference type="Proteomes" id="UP000238479"/>
    </source>
</evidence>
<dbReference type="AlphaFoldDB" id="A0A2P6RAQ7"/>
<organism evidence="1 2">
    <name type="scientific">Rosa chinensis</name>
    <name type="common">China rose</name>
    <dbReference type="NCBI Taxonomy" id="74649"/>
    <lineage>
        <taxon>Eukaryota</taxon>
        <taxon>Viridiplantae</taxon>
        <taxon>Streptophyta</taxon>
        <taxon>Embryophyta</taxon>
        <taxon>Tracheophyta</taxon>
        <taxon>Spermatophyta</taxon>
        <taxon>Magnoliopsida</taxon>
        <taxon>eudicotyledons</taxon>
        <taxon>Gunneridae</taxon>
        <taxon>Pentapetalae</taxon>
        <taxon>rosids</taxon>
        <taxon>fabids</taxon>
        <taxon>Rosales</taxon>
        <taxon>Rosaceae</taxon>
        <taxon>Rosoideae</taxon>
        <taxon>Rosoideae incertae sedis</taxon>
        <taxon>Rosa</taxon>
    </lineage>
</organism>
<sequence>MLMTLIMQGLTPPPPPTEKVFGDRDISDWEWLCDNLYTDQAYQNRCRINTINRNKKIYNHCGGSRPFTKHMEAEEQVSIWYCLNLVAEFHY</sequence>
<name>A0A2P6RAQ7_ROSCH</name>
<reference evidence="1 2" key="1">
    <citation type="journal article" date="2018" name="Nat. Genet.">
        <title>The Rosa genome provides new insights in the design of modern roses.</title>
        <authorList>
            <person name="Bendahmane M."/>
        </authorList>
    </citation>
    <scope>NUCLEOTIDE SEQUENCE [LARGE SCALE GENOMIC DNA]</scope>
    <source>
        <strain evidence="2">cv. Old Blush</strain>
    </source>
</reference>
<proteinExistence type="predicted"/>
<protein>
    <submittedName>
        <fullName evidence="1">Uncharacterized protein</fullName>
    </submittedName>
</protein>
<dbReference type="EMBL" id="PDCK01000041">
    <property type="protein sequence ID" value="PRQ43501.1"/>
    <property type="molecule type" value="Genomic_DNA"/>
</dbReference>
<comment type="caution">
    <text evidence="1">The sequence shown here is derived from an EMBL/GenBank/DDBJ whole genome shotgun (WGS) entry which is preliminary data.</text>
</comment>
<dbReference type="Gramene" id="PRQ43501">
    <property type="protein sequence ID" value="PRQ43501"/>
    <property type="gene ID" value="RchiOBHm_Chr3g0469161"/>
</dbReference>
<accession>A0A2P6RAQ7</accession>
<gene>
    <name evidence="1" type="ORF">RchiOBHm_Chr3g0469161</name>
</gene>
<keyword evidence="2" id="KW-1185">Reference proteome</keyword>